<dbReference type="EMBL" id="BARV01002681">
    <property type="protein sequence ID" value="GAH94902.1"/>
    <property type="molecule type" value="Genomic_DNA"/>
</dbReference>
<gene>
    <name evidence="2" type="ORF">S06H3_06791</name>
</gene>
<dbReference type="PANTHER" id="PTHR33055:SF13">
    <property type="entry name" value="TRANSPOSASE"/>
    <property type="match status" value="1"/>
</dbReference>
<dbReference type="Pfam" id="PF01548">
    <property type="entry name" value="DEDD_Tnp_IS110"/>
    <property type="match status" value="1"/>
</dbReference>
<dbReference type="InterPro" id="IPR047650">
    <property type="entry name" value="Transpos_IS110"/>
</dbReference>
<organism evidence="2">
    <name type="scientific">marine sediment metagenome</name>
    <dbReference type="NCBI Taxonomy" id="412755"/>
    <lineage>
        <taxon>unclassified sequences</taxon>
        <taxon>metagenomes</taxon>
        <taxon>ecological metagenomes</taxon>
    </lineage>
</organism>
<evidence type="ECO:0000259" key="1">
    <source>
        <dbReference type="Pfam" id="PF01548"/>
    </source>
</evidence>
<proteinExistence type="predicted"/>
<protein>
    <recommendedName>
        <fullName evidence="1">Transposase IS110-like N-terminal domain-containing protein</fullName>
    </recommendedName>
</protein>
<feature type="domain" description="Transposase IS110-like N-terminal" evidence="1">
    <location>
        <begin position="8"/>
        <end position="148"/>
    </location>
</feature>
<comment type="caution">
    <text evidence="2">The sequence shown here is derived from an EMBL/GenBank/DDBJ whole genome shotgun (WGS) entry which is preliminary data.</text>
</comment>
<reference evidence="2" key="1">
    <citation type="journal article" date="2014" name="Front. Microbiol.">
        <title>High frequency of phylogenetically diverse reductive dehalogenase-homologous genes in deep subseafloor sedimentary metagenomes.</title>
        <authorList>
            <person name="Kawai M."/>
            <person name="Futagami T."/>
            <person name="Toyoda A."/>
            <person name="Takaki Y."/>
            <person name="Nishi S."/>
            <person name="Hori S."/>
            <person name="Arai W."/>
            <person name="Tsubouchi T."/>
            <person name="Morono Y."/>
            <person name="Uchiyama I."/>
            <person name="Ito T."/>
            <person name="Fujiyama A."/>
            <person name="Inagaki F."/>
            <person name="Takami H."/>
        </authorList>
    </citation>
    <scope>NUCLEOTIDE SEQUENCE</scope>
    <source>
        <strain evidence="2">Expedition CK06-06</strain>
    </source>
</reference>
<dbReference type="GO" id="GO:0003677">
    <property type="term" value="F:DNA binding"/>
    <property type="evidence" value="ECO:0007669"/>
    <property type="project" value="InterPro"/>
</dbReference>
<dbReference type="GO" id="GO:0004803">
    <property type="term" value="F:transposase activity"/>
    <property type="evidence" value="ECO:0007669"/>
    <property type="project" value="InterPro"/>
</dbReference>
<dbReference type="PANTHER" id="PTHR33055">
    <property type="entry name" value="TRANSPOSASE FOR INSERTION SEQUENCE ELEMENT IS1111A"/>
    <property type="match status" value="1"/>
</dbReference>
<name>X1JLE8_9ZZZZ</name>
<evidence type="ECO:0000313" key="2">
    <source>
        <dbReference type="EMBL" id="GAH94902.1"/>
    </source>
</evidence>
<sequence length="192" mass="21101">MNQESTFIGIDVAKARLDVAIRPTGQQWQVAYTEKGIQGLVDQFADLHPTLVLLEASGGLELPMVTALAAADLPVAVVNPRQVRDFAKATGELAKTDVLDAQILAYFAEAVRPTPRCLPDTETQALAALVARRTQVISMLVAEKNRMNASQPPVRQRIQAHMAGLKQELDEMDRGLNEALHKSPVWREKEAR</sequence>
<dbReference type="GO" id="GO:0006313">
    <property type="term" value="P:DNA transposition"/>
    <property type="evidence" value="ECO:0007669"/>
    <property type="project" value="InterPro"/>
</dbReference>
<accession>X1JLE8</accession>
<dbReference type="AlphaFoldDB" id="X1JLE8"/>
<dbReference type="InterPro" id="IPR002525">
    <property type="entry name" value="Transp_IS110-like_N"/>
</dbReference>